<dbReference type="PANTHER" id="PTHR46573:SF1">
    <property type="entry name" value="WD REPEAT, SAM AND U-BOX DOMAIN-CONTAINING PROTEIN 1"/>
    <property type="match status" value="1"/>
</dbReference>
<dbReference type="SMART" id="SM00504">
    <property type="entry name" value="Ubox"/>
    <property type="match status" value="1"/>
</dbReference>
<dbReference type="UniPathway" id="UPA00143"/>
<dbReference type="Pfam" id="PF04564">
    <property type="entry name" value="U-box"/>
    <property type="match status" value="1"/>
</dbReference>
<dbReference type="InterPro" id="IPR003613">
    <property type="entry name" value="Ubox_domain"/>
</dbReference>
<dbReference type="SUPFAM" id="SSF57850">
    <property type="entry name" value="RING/U-box"/>
    <property type="match status" value="1"/>
</dbReference>
<evidence type="ECO:0000313" key="3">
    <source>
        <dbReference type="EMBL" id="CAD8521372.1"/>
    </source>
</evidence>
<name>A0A7S0NMA0_MICPS</name>
<evidence type="ECO:0000259" key="2">
    <source>
        <dbReference type="PROSITE" id="PS51698"/>
    </source>
</evidence>
<sequence>MAPSKRRKTSAAAQPISGNASSGVQTRRSASAQGDLPDAPDADLADEPEELMCPITRAVFRDPVMVFDSGHTYERSAVLAHFRLNGAKDPLTRRALSSTKVMTNWAVRKFVQAWLDRHPDVTPDGWDSRSFWSRRRMMGRKHSTTRVTSECSGHGVRCALNCRRGGRRTSNRRIGKGCGWKTAGWWSSSWKGVT</sequence>
<dbReference type="PANTHER" id="PTHR46573">
    <property type="entry name" value="WD REPEAT, SAM AND U-BOX DOMAIN-CONTAINING PROTEIN 1"/>
    <property type="match status" value="1"/>
</dbReference>
<evidence type="ECO:0000256" key="1">
    <source>
        <dbReference type="SAM" id="MobiDB-lite"/>
    </source>
</evidence>
<feature type="domain" description="U-box" evidence="2">
    <location>
        <begin position="46"/>
        <end position="121"/>
    </location>
</feature>
<feature type="region of interest" description="Disordered" evidence="1">
    <location>
        <begin position="1"/>
        <end position="44"/>
    </location>
</feature>
<gene>
    <name evidence="3" type="ORF">MCOM1403_LOCUS8802</name>
</gene>
<dbReference type="GO" id="GO:0016567">
    <property type="term" value="P:protein ubiquitination"/>
    <property type="evidence" value="ECO:0007669"/>
    <property type="project" value="UniProtKB-UniPathway"/>
</dbReference>
<dbReference type="GO" id="GO:0004842">
    <property type="term" value="F:ubiquitin-protein transferase activity"/>
    <property type="evidence" value="ECO:0007669"/>
    <property type="project" value="InterPro"/>
</dbReference>
<organism evidence="3">
    <name type="scientific">Micromonas pusilla</name>
    <name type="common">Picoplanktonic green alga</name>
    <name type="synonym">Chromulina pusilla</name>
    <dbReference type="NCBI Taxonomy" id="38833"/>
    <lineage>
        <taxon>Eukaryota</taxon>
        <taxon>Viridiplantae</taxon>
        <taxon>Chlorophyta</taxon>
        <taxon>Mamiellophyceae</taxon>
        <taxon>Mamiellales</taxon>
        <taxon>Mamiellaceae</taxon>
        <taxon>Micromonas</taxon>
    </lineage>
</organism>
<feature type="compositionally biased region" description="Polar residues" evidence="1">
    <location>
        <begin position="16"/>
        <end position="32"/>
    </location>
</feature>
<dbReference type="InterPro" id="IPR013083">
    <property type="entry name" value="Znf_RING/FYVE/PHD"/>
</dbReference>
<dbReference type="AlphaFoldDB" id="A0A7S0NMA0"/>
<protein>
    <recommendedName>
        <fullName evidence="2">U-box domain-containing protein</fullName>
    </recommendedName>
</protein>
<dbReference type="InterPro" id="IPR052085">
    <property type="entry name" value="WD-SAM-U-box"/>
</dbReference>
<accession>A0A7S0NMA0</accession>
<reference evidence="3" key="1">
    <citation type="submission" date="2021-01" db="EMBL/GenBank/DDBJ databases">
        <authorList>
            <person name="Corre E."/>
            <person name="Pelletier E."/>
            <person name="Niang G."/>
            <person name="Scheremetjew M."/>
            <person name="Finn R."/>
            <person name="Kale V."/>
            <person name="Holt S."/>
            <person name="Cochrane G."/>
            <person name="Meng A."/>
            <person name="Brown T."/>
            <person name="Cohen L."/>
        </authorList>
    </citation>
    <scope>NUCLEOTIDE SEQUENCE</scope>
    <source>
        <strain evidence="3">CCMP1723</strain>
    </source>
</reference>
<dbReference type="EMBL" id="HBEQ01010932">
    <property type="protein sequence ID" value="CAD8521372.1"/>
    <property type="molecule type" value="Transcribed_RNA"/>
</dbReference>
<dbReference type="PROSITE" id="PS51698">
    <property type="entry name" value="U_BOX"/>
    <property type="match status" value="1"/>
</dbReference>
<proteinExistence type="predicted"/>
<dbReference type="Gene3D" id="3.30.40.10">
    <property type="entry name" value="Zinc/RING finger domain, C3HC4 (zinc finger)"/>
    <property type="match status" value="1"/>
</dbReference>